<dbReference type="STRING" id="8081.ENSPREP00000020221"/>
<reference evidence="4" key="2">
    <citation type="submission" date="2025-08" db="UniProtKB">
        <authorList>
            <consortium name="Ensembl"/>
        </authorList>
    </citation>
    <scope>IDENTIFICATION</scope>
    <source>
        <strain evidence="4">Guanapo</strain>
    </source>
</reference>
<feature type="domain" description="SCP" evidence="3">
    <location>
        <begin position="48"/>
        <end position="199"/>
    </location>
</feature>
<accession>A0A3P9PE43</accession>
<proteinExistence type="inferred from homology"/>
<dbReference type="InterPro" id="IPR014044">
    <property type="entry name" value="CAP_dom"/>
</dbReference>
<dbReference type="SUPFAM" id="SSF55797">
    <property type="entry name" value="PR-1-like"/>
    <property type="match status" value="1"/>
</dbReference>
<dbReference type="Bgee" id="ENSPREG00000013690">
    <property type="expression patterns" value="Expressed in caudal fin and 1 other cell type or tissue"/>
</dbReference>
<keyword evidence="2" id="KW-1133">Transmembrane helix</keyword>
<evidence type="ECO:0000256" key="1">
    <source>
        <dbReference type="ARBA" id="ARBA00009923"/>
    </source>
</evidence>
<feature type="transmembrane region" description="Helical" evidence="2">
    <location>
        <begin position="258"/>
        <end position="279"/>
    </location>
</feature>
<dbReference type="PRINTS" id="PR00838">
    <property type="entry name" value="V5ALLERGEN"/>
</dbReference>
<dbReference type="Gene3D" id="3.40.33.10">
    <property type="entry name" value="CAP"/>
    <property type="match status" value="1"/>
</dbReference>
<evidence type="ECO:0000313" key="4">
    <source>
        <dbReference type="Ensembl" id="ENSPREP00000020221.1"/>
    </source>
</evidence>
<protein>
    <submittedName>
        <fullName evidence="4">GLI pathosis related 1</fullName>
    </submittedName>
</protein>
<dbReference type="InterPro" id="IPR002413">
    <property type="entry name" value="V5_allergen-like"/>
</dbReference>
<reference evidence="5" key="1">
    <citation type="submission" date="2013-11" db="EMBL/GenBank/DDBJ databases">
        <title>The genomic landscape of the Guanapo guppy.</title>
        <authorList>
            <person name="Kuenstner A."/>
            <person name="Dreyer C."/>
        </authorList>
    </citation>
    <scope>NUCLEOTIDE SEQUENCE</scope>
    <source>
        <strain evidence="5">Guanapo</strain>
    </source>
</reference>
<dbReference type="Proteomes" id="UP000242638">
    <property type="component" value="Unassembled WGS sequence"/>
</dbReference>
<organism evidence="4 5">
    <name type="scientific">Poecilia reticulata</name>
    <name type="common">Guppy</name>
    <name type="synonym">Acanthophacelus reticulatus</name>
    <dbReference type="NCBI Taxonomy" id="8081"/>
    <lineage>
        <taxon>Eukaryota</taxon>
        <taxon>Metazoa</taxon>
        <taxon>Chordata</taxon>
        <taxon>Craniata</taxon>
        <taxon>Vertebrata</taxon>
        <taxon>Euteleostomi</taxon>
        <taxon>Actinopterygii</taxon>
        <taxon>Neopterygii</taxon>
        <taxon>Teleostei</taxon>
        <taxon>Neoteleostei</taxon>
        <taxon>Acanthomorphata</taxon>
        <taxon>Ovalentaria</taxon>
        <taxon>Atherinomorphae</taxon>
        <taxon>Cyprinodontiformes</taxon>
        <taxon>Poeciliidae</taxon>
        <taxon>Poeciliinae</taxon>
        <taxon>Poecilia</taxon>
    </lineage>
</organism>
<evidence type="ECO:0000256" key="2">
    <source>
        <dbReference type="SAM" id="Phobius"/>
    </source>
</evidence>
<dbReference type="SMART" id="SM00198">
    <property type="entry name" value="SCP"/>
    <property type="match status" value="1"/>
</dbReference>
<dbReference type="InterPro" id="IPR001283">
    <property type="entry name" value="CRISP-related"/>
</dbReference>
<dbReference type="Pfam" id="PF00188">
    <property type="entry name" value="CAP"/>
    <property type="match status" value="1"/>
</dbReference>
<dbReference type="GeneTree" id="ENSGT00940000160727"/>
<name>A0A3P9PE43_POERE</name>
<reference evidence="4" key="3">
    <citation type="submission" date="2025-09" db="UniProtKB">
        <authorList>
            <consortium name="Ensembl"/>
        </authorList>
    </citation>
    <scope>IDENTIFICATION</scope>
    <source>
        <strain evidence="4">Guanapo</strain>
    </source>
</reference>
<dbReference type="Ensembl" id="ENSPRET00000020435.1">
    <property type="protein sequence ID" value="ENSPREP00000020221.1"/>
    <property type="gene ID" value="ENSPREG00000013690.1"/>
</dbReference>
<keyword evidence="2" id="KW-0812">Transmembrane</keyword>
<dbReference type="PANTHER" id="PTHR10334">
    <property type="entry name" value="CYSTEINE-RICH SECRETORY PROTEIN-RELATED"/>
    <property type="match status" value="1"/>
</dbReference>
<sequence>MSWTHKIHLEVAHLQTAFCRELEMLLWVVLVLDLGVSAVTLPEITDEKFIAECVEEHNKARSAVIPPANNMLYMSWDEALAITARAWANHCNDRHNVHLREAHKMHPTFASVGENIWTGPLDKFSVKSAIQKWVDEENHYSYKGDRCTSVCSYYRQVVWAQSYKIGCAVVHCPQGIKNFDGLQGAIFVCNYAPGGDIDGIHPYATTGNPCSGCQGECDNKLCRNLQRESRKRYNWAPGWDTATPKSSAAPTNTFLDILIVRPIGVILTCIAAYVVHYFYPNLFCYE</sequence>
<dbReference type="OMA" id="PPWEFRI"/>
<comment type="similarity">
    <text evidence="1">Belongs to the CRISP family.</text>
</comment>
<dbReference type="AlphaFoldDB" id="A0A3P9PE43"/>
<dbReference type="PRINTS" id="PR00837">
    <property type="entry name" value="V5TPXLIKE"/>
</dbReference>
<keyword evidence="5" id="KW-1185">Reference proteome</keyword>
<evidence type="ECO:0000313" key="5">
    <source>
        <dbReference type="Proteomes" id="UP000242638"/>
    </source>
</evidence>
<dbReference type="InterPro" id="IPR035940">
    <property type="entry name" value="CAP_sf"/>
</dbReference>
<keyword evidence="2" id="KW-0472">Membrane</keyword>
<evidence type="ECO:0000259" key="3">
    <source>
        <dbReference type="SMART" id="SM00198"/>
    </source>
</evidence>